<dbReference type="Proteomes" id="UP000292262">
    <property type="component" value="Unassembled WGS sequence"/>
</dbReference>
<evidence type="ECO:0000313" key="2">
    <source>
        <dbReference type="EMBL" id="RZS93407.1"/>
    </source>
</evidence>
<sequence length="115" mass="13249">MKHYVISLLALVLASTFNAEAKNVDPLWDQHEKKLSQEEIKEKGIDVMIHNIVAQIDDIDIRKMARSDIFETPFGYRWKMVNLHTGKVLIVKVDQDFNLISVRDRNNAKVSISSL</sequence>
<evidence type="ECO:0008006" key="4">
    <source>
        <dbReference type="Google" id="ProtNLM"/>
    </source>
</evidence>
<protein>
    <recommendedName>
        <fullName evidence="4">PepSY domain-containing protein</fullName>
    </recommendedName>
</protein>
<evidence type="ECO:0000256" key="1">
    <source>
        <dbReference type="SAM" id="SignalP"/>
    </source>
</evidence>
<feature type="signal peptide" evidence="1">
    <location>
        <begin position="1"/>
        <end position="21"/>
    </location>
</feature>
<feature type="chain" id="PRO_5020786879" description="PepSY domain-containing protein" evidence="1">
    <location>
        <begin position="22"/>
        <end position="115"/>
    </location>
</feature>
<name>A0A4Q7P1G9_9FLAO</name>
<comment type="caution">
    <text evidence="2">The sequence shown here is derived from an EMBL/GenBank/DDBJ whole genome shotgun (WGS) entry which is preliminary data.</text>
</comment>
<dbReference type="EMBL" id="SGXE01000002">
    <property type="protein sequence ID" value="RZS93407.1"/>
    <property type="molecule type" value="Genomic_DNA"/>
</dbReference>
<keyword evidence="3" id="KW-1185">Reference proteome</keyword>
<dbReference type="AlphaFoldDB" id="A0A4Q7P1G9"/>
<organism evidence="2 3">
    <name type="scientific">Aquimarina brevivitae</name>
    <dbReference type="NCBI Taxonomy" id="323412"/>
    <lineage>
        <taxon>Bacteria</taxon>
        <taxon>Pseudomonadati</taxon>
        <taxon>Bacteroidota</taxon>
        <taxon>Flavobacteriia</taxon>
        <taxon>Flavobacteriales</taxon>
        <taxon>Flavobacteriaceae</taxon>
        <taxon>Aquimarina</taxon>
    </lineage>
</organism>
<proteinExistence type="predicted"/>
<keyword evidence="1" id="KW-0732">Signal</keyword>
<accession>A0A4Q7P1G9</accession>
<gene>
    <name evidence="2" type="ORF">EV197_1985</name>
</gene>
<evidence type="ECO:0000313" key="3">
    <source>
        <dbReference type="Proteomes" id="UP000292262"/>
    </source>
</evidence>
<reference evidence="2 3" key="1">
    <citation type="submission" date="2019-02" db="EMBL/GenBank/DDBJ databases">
        <title>Genomic Encyclopedia of Type Strains, Phase IV (KMG-IV): sequencing the most valuable type-strain genomes for metagenomic binning, comparative biology and taxonomic classification.</title>
        <authorList>
            <person name="Goeker M."/>
        </authorList>
    </citation>
    <scope>NUCLEOTIDE SEQUENCE [LARGE SCALE GENOMIC DNA]</scope>
    <source>
        <strain evidence="2 3">DSM 17196</strain>
    </source>
</reference>